<feature type="region of interest" description="Disordered" evidence="1">
    <location>
        <begin position="324"/>
        <end position="369"/>
    </location>
</feature>
<dbReference type="Proteomes" id="UP000630135">
    <property type="component" value="Unassembled WGS sequence"/>
</dbReference>
<feature type="compositionally biased region" description="Polar residues" evidence="1">
    <location>
        <begin position="359"/>
        <end position="369"/>
    </location>
</feature>
<evidence type="ECO:0008006" key="6">
    <source>
        <dbReference type="Google" id="ProtNLM"/>
    </source>
</evidence>
<accession>A0AAV4K6H5</accession>
<keyword evidence="4" id="KW-1185">Reference proteome</keyword>
<feature type="compositionally biased region" description="Gly residues" evidence="1">
    <location>
        <begin position="156"/>
        <end position="172"/>
    </location>
</feature>
<feature type="compositionally biased region" description="Pro residues" evidence="1">
    <location>
        <begin position="341"/>
        <end position="354"/>
    </location>
</feature>
<dbReference type="EMBL" id="BMMA01000022">
    <property type="protein sequence ID" value="GGI87276.1"/>
    <property type="molecule type" value="Genomic_DNA"/>
</dbReference>
<reference evidence="2" key="4">
    <citation type="submission" date="2023-08" db="EMBL/GenBank/DDBJ databases">
        <authorList>
            <person name="Sun Q."/>
            <person name="Zhou Y."/>
        </authorList>
    </citation>
    <scope>NUCLEOTIDE SEQUENCE</scope>
    <source>
        <strain evidence="3">CGMCC 1.8884</strain>
        <strain evidence="2">CGMCC 1.8885</strain>
    </source>
</reference>
<dbReference type="Proteomes" id="UP000652720">
    <property type="component" value="Unassembled WGS sequence"/>
</dbReference>
<dbReference type="AlphaFoldDB" id="A0AAV4K6H5"/>
<reference evidence="2" key="2">
    <citation type="journal article" date="2014" name="Int. J. Syst. Evol. Microbiol.">
        <title>Complete genome sequence of Corynebacterium casei LMG S-19264T (=DSM 44701T), isolated from a smear-ripened cheese.</title>
        <authorList>
            <consortium name="US DOE Joint Genome Institute (JGI-PGF)"/>
            <person name="Walter F."/>
            <person name="Albersmeier A."/>
            <person name="Kalinowski J."/>
            <person name="Ruckert C."/>
        </authorList>
    </citation>
    <scope>NUCLEOTIDE SEQUENCE</scope>
    <source>
        <strain evidence="2">CGMCC 1.8885</strain>
    </source>
</reference>
<dbReference type="EMBL" id="BMLZ01000018">
    <property type="protein sequence ID" value="GGP29992.1"/>
    <property type="molecule type" value="Genomic_DNA"/>
</dbReference>
<sequence>MSSSPMTAAKLHDDLVLLDGGKRWPVPGASMVRVTMSANTDSQELPADGKAVTQLNEATGEVEVKVTMWTPAQWDAYQSLLAHLRRGTKSGPAVFTSTHPEIRGRRIKRLYFVSEEGGGYSPKGGYSATLKFSEKLKEKDKATAVGDAGTITIPGGGASGAGGTPGNWGSGGTTTAAGQASADSMLRSLVAPPVPLTGGNTTATPGFCSASVRVPATAAGVPAAVFGASARATEANANRMGLGRPWQPGVTQVGDMIGFANDPSGYGHLGTVVGFDKKDGMPLVAGNNLVTYRQKGGRFDGAGRPIDRHIDSRGVVRLDQLTTPKSQPTTIIRPGGWGAAPPKPKPRPIGPVAPIPQGMPSQNVQPPAR</sequence>
<protein>
    <recommendedName>
        <fullName evidence="6">CHAP domain-containing protein</fullName>
    </recommendedName>
</protein>
<evidence type="ECO:0000256" key="1">
    <source>
        <dbReference type="SAM" id="MobiDB-lite"/>
    </source>
</evidence>
<evidence type="ECO:0000313" key="3">
    <source>
        <dbReference type="EMBL" id="GGP29992.1"/>
    </source>
</evidence>
<comment type="caution">
    <text evidence="2">The sequence shown here is derived from an EMBL/GenBank/DDBJ whole genome shotgun (WGS) entry which is preliminary data.</text>
</comment>
<proteinExistence type="predicted"/>
<evidence type="ECO:0000313" key="4">
    <source>
        <dbReference type="Proteomes" id="UP000630135"/>
    </source>
</evidence>
<reference evidence="3" key="1">
    <citation type="journal article" date="2014" name="Int. J. Syst. Evol. Microbiol.">
        <title>Complete genome of a new Firmicutes species belonging to the dominant human colonic microbiota ('Ruminococcus bicirculans') reveals two chromosomes and a selective capacity to utilize plant glucans.</title>
        <authorList>
            <consortium name="NISC Comparative Sequencing Program"/>
            <person name="Wegmann U."/>
            <person name="Louis P."/>
            <person name="Goesmann A."/>
            <person name="Henrissat B."/>
            <person name="Duncan S.H."/>
            <person name="Flint H.J."/>
        </authorList>
    </citation>
    <scope>NUCLEOTIDE SEQUENCE</scope>
    <source>
        <strain evidence="3">CGMCC 1.8884</strain>
    </source>
</reference>
<name>A0AAV4K6H5_9DEIO</name>
<gene>
    <name evidence="3" type="ORF">GCM10008021_16430</name>
    <name evidence="2" type="ORF">GCM10010914_22190</name>
</gene>
<organism evidence="2 5">
    <name type="scientific">Deinococcus wulumuqiensis</name>
    <dbReference type="NCBI Taxonomy" id="980427"/>
    <lineage>
        <taxon>Bacteria</taxon>
        <taxon>Thermotogati</taxon>
        <taxon>Deinococcota</taxon>
        <taxon>Deinococci</taxon>
        <taxon>Deinococcales</taxon>
        <taxon>Deinococcaceae</taxon>
        <taxon>Deinococcus</taxon>
    </lineage>
</organism>
<evidence type="ECO:0000313" key="5">
    <source>
        <dbReference type="Proteomes" id="UP000652720"/>
    </source>
</evidence>
<feature type="region of interest" description="Disordered" evidence="1">
    <location>
        <begin position="156"/>
        <end position="177"/>
    </location>
</feature>
<reference evidence="4" key="3">
    <citation type="journal article" date="2019" name="Int. J. Syst. Evol. Microbiol.">
        <title>The Global Catalogue of Microorganisms (GCM) 10K type strain sequencing project: providing services to taxonomists for standard genome sequencing and annotation.</title>
        <authorList>
            <consortium name="The Broad Institute Genomics Platform"/>
            <consortium name="The Broad Institute Genome Sequencing Center for Infectious Disease"/>
            <person name="Wu L."/>
            <person name="Ma J."/>
        </authorList>
    </citation>
    <scope>NUCLEOTIDE SEQUENCE [LARGE SCALE GENOMIC DNA]</scope>
    <source>
        <strain evidence="4">CGMCC 1.8884</strain>
    </source>
</reference>
<evidence type="ECO:0000313" key="2">
    <source>
        <dbReference type="EMBL" id="GGI87276.1"/>
    </source>
</evidence>